<evidence type="ECO:0000313" key="2">
    <source>
        <dbReference type="EMBL" id="AEW05078.1"/>
    </source>
</evidence>
<dbReference type="PANTHER" id="PTHR38342:SF1">
    <property type="entry name" value="SLR5037 PROTEIN"/>
    <property type="match status" value="1"/>
</dbReference>
<dbReference type="InterPro" id="IPR035923">
    <property type="entry name" value="TT1751-like_sf"/>
</dbReference>
<evidence type="ECO:0000259" key="1">
    <source>
        <dbReference type="Pfam" id="PF03625"/>
    </source>
</evidence>
<dbReference type="PIRSF" id="PIRSF021774">
    <property type="entry name" value="UCP021774"/>
    <property type="match status" value="1"/>
</dbReference>
<dbReference type="HOGENOM" id="CLU_126998_2_0_9"/>
<sequence length="138" mass="15001">MAEIQTASRFAVTTEKSVAEAVEAVQAAVVPYQFGVLWHLDINQTLQTKGQEPVAPFHVLEVCSAPRARRALTLQQSTGYFLPCKIVVYQEDATGQTVIGLQRPQVLVDLTDNPPAALQELAQEVEASLMAAIRKAAQ</sequence>
<feature type="domain" description="DUF302" evidence="1">
    <location>
        <begin position="40"/>
        <end position="104"/>
    </location>
</feature>
<reference evidence="2 3" key="2">
    <citation type="journal article" date="2012" name="Stand. Genomic Sci.">
        <title>Complete genome sequence of the moderately thermophilic mineral-sulfide-oxidizing firmicute Sulfobacillus acidophilus type strain (NAL(T)).</title>
        <authorList>
            <person name="Anderson I."/>
            <person name="Chertkov O."/>
            <person name="Chen A."/>
            <person name="Saunders E."/>
            <person name="Lapidus A."/>
            <person name="Nolan M."/>
            <person name="Lucas S."/>
            <person name="Hammon N."/>
            <person name="Deshpande S."/>
            <person name="Cheng J.F."/>
            <person name="Han C."/>
            <person name="Tapia R."/>
            <person name="Goodwin L.A."/>
            <person name="Pitluck S."/>
            <person name="Liolios K."/>
            <person name="Pagani I."/>
            <person name="Ivanova N."/>
            <person name="Mikhailova N."/>
            <person name="Pati A."/>
            <person name="Palaniappan K."/>
            <person name="Land M."/>
            <person name="Pan C."/>
            <person name="Rohde M."/>
            <person name="Pukall R."/>
            <person name="Goker M."/>
            <person name="Detter J.C."/>
            <person name="Woyke T."/>
            <person name="Bristow J."/>
            <person name="Eisen J.A."/>
            <person name="Markowitz V."/>
            <person name="Hugenholtz P."/>
            <person name="Kyrpides N.C."/>
            <person name="Klenk H.P."/>
            <person name="Mavromatis K."/>
        </authorList>
    </citation>
    <scope>NUCLEOTIDE SEQUENCE [LARGE SCALE GENOMIC DNA]</scope>
    <source>
        <strain evidence="3">ATCC 700253 / DSM 10332 / NAL</strain>
    </source>
</reference>
<organism evidence="2 3">
    <name type="scientific">Sulfobacillus acidophilus (strain ATCC 700253 / DSM 10332 / NAL)</name>
    <dbReference type="NCBI Taxonomy" id="679936"/>
    <lineage>
        <taxon>Bacteria</taxon>
        <taxon>Bacillati</taxon>
        <taxon>Bacillota</taxon>
        <taxon>Clostridia</taxon>
        <taxon>Eubacteriales</taxon>
        <taxon>Clostridiales Family XVII. Incertae Sedis</taxon>
        <taxon>Sulfobacillus</taxon>
    </lineage>
</organism>
<dbReference type="STRING" id="679936.Sulac_1581"/>
<dbReference type="InterPro" id="IPR005180">
    <property type="entry name" value="DUF302"/>
</dbReference>
<dbReference type="InterPro" id="IPR016796">
    <property type="entry name" value="UCP021774"/>
</dbReference>
<gene>
    <name evidence="2" type="ordered locus">Sulac_1581</name>
</gene>
<dbReference type="EMBL" id="CP003179">
    <property type="protein sequence ID" value="AEW05078.1"/>
    <property type="molecule type" value="Genomic_DNA"/>
</dbReference>
<dbReference type="AlphaFoldDB" id="G8TYB4"/>
<proteinExistence type="predicted"/>
<evidence type="ECO:0000313" key="3">
    <source>
        <dbReference type="Proteomes" id="UP000005439"/>
    </source>
</evidence>
<accession>G8TYB4</accession>
<protein>
    <recommendedName>
        <fullName evidence="1">DUF302 domain-containing protein</fullName>
    </recommendedName>
</protein>
<name>G8TYB4_SULAD</name>
<keyword evidence="3" id="KW-1185">Reference proteome</keyword>
<dbReference type="KEGG" id="sap:Sulac_1581"/>
<dbReference type="CDD" id="cd14797">
    <property type="entry name" value="DUF302"/>
    <property type="match status" value="1"/>
</dbReference>
<dbReference type="SUPFAM" id="SSF103247">
    <property type="entry name" value="TT1751-like"/>
    <property type="match status" value="1"/>
</dbReference>
<dbReference type="Gene3D" id="3.30.310.70">
    <property type="entry name" value="TT1751-like domain"/>
    <property type="match status" value="1"/>
</dbReference>
<dbReference type="PATRIC" id="fig|679936.5.peg.1649"/>
<reference evidence="3" key="1">
    <citation type="submission" date="2011-12" db="EMBL/GenBank/DDBJ databases">
        <title>The complete genome of chromosome of Sulfobacillus acidophilus DSM 10332.</title>
        <authorList>
            <person name="Lucas S."/>
            <person name="Han J."/>
            <person name="Lapidus A."/>
            <person name="Bruce D."/>
            <person name="Goodwin L."/>
            <person name="Pitluck S."/>
            <person name="Peters L."/>
            <person name="Kyrpides N."/>
            <person name="Mavromatis K."/>
            <person name="Ivanova N."/>
            <person name="Mikhailova N."/>
            <person name="Chertkov O."/>
            <person name="Saunders E."/>
            <person name="Detter J.C."/>
            <person name="Tapia R."/>
            <person name="Han C."/>
            <person name="Land M."/>
            <person name="Hauser L."/>
            <person name="Markowitz V."/>
            <person name="Cheng J.-F."/>
            <person name="Hugenholtz P."/>
            <person name="Woyke T."/>
            <person name="Wu D."/>
            <person name="Pukall R."/>
            <person name="Gehrich-Schroeter G."/>
            <person name="Schneider S."/>
            <person name="Klenk H.-P."/>
            <person name="Eisen J.A."/>
        </authorList>
    </citation>
    <scope>NUCLEOTIDE SEQUENCE [LARGE SCALE GENOMIC DNA]</scope>
    <source>
        <strain evidence="3">ATCC 700253 / DSM 10332 / NAL</strain>
    </source>
</reference>
<dbReference type="Proteomes" id="UP000005439">
    <property type="component" value="Chromosome"/>
</dbReference>
<dbReference type="Pfam" id="PF03625">
    <property type="entry name" value="DUF302"/>
    <property type="match status" value="1"/>
</dbReference>
<dbReference type="PANTHER" id="PTHR38342">
    <property type="entry name" value="SLR5037 PROTEIN"/>
    <property type="match status" value="1"/>
</dbReference>